<dbReference type="Gene3D" id="3.30.70.940">
    <property type="entry name" value="NusG, N-terminal domain"/>
    <property type="match status" value="1"/>
</dbReference>
<dbReference type="GO" id="GO:0031564">
    <property type="term" value="P:transcription antitermination"/>
    <property type="evidence" value="ECO:0007669"/>
    <property type="project" value="UniProtKB-KW"/>
</dbReference>
<dbReference type="GO" id="GO:0006354">
    <property type="term" value="P:DNA-templated transcription elongation"/>
    <property type="evidence" value="ECO:0007669"/>
    <property type="project" value="InterPro"/>
</dbReference>
<dbReference type="SMART" id="SM00739">
    <property type="entry name" value="KOW"/>
    <property type="match status" value="1"/>
</dbReference>
<dbReference type="AlphaFoldDB" id="A0A9D2VWV5"/>
<dbReference type="InterPro" id="IPR005824">
    <property type="entry name" value="KOW"/>
</dbReference>
<dbReference type="RefSeq" id="WP_277271707.1">
    <property type="nucleotide sequence ID" value="NZ_DYXE01000033.1"/>
</dbReference>
<dbReference type="CDD" id="cd09889">
    <property type="entry name" value="NGN_Bact_2"/>
    <property type="match status" value="1"/>
</dbReference>
<evidence type="ECO:0000313" key="6">
    <source>
        <dbReference type="Proteomes" id="UP000813420"/>
    </source>
</evidence>
<dbReference type="InterPro" id="IPR008991">
    <property type="entry name" value="Translation_prot_SH3-like_sf"/>
</dbReference>
<reference evidence="5" key="2">
    <citation type="submission" date="2021-09" db="EMBL/GenBank/DDBJ databases">
        <authorList>
            <person name="Gilroy R."/>
        </authorList>
    </citation>
    <scope>NUCLEOTIDE SEQUENCE</scope>
    <source>
        <strain evidence="5">USAMLcec4-12693</strain>
    </source>
</reference>
<dbReference type="EMBL" id="DYXE01000033">
    <property type="protein sequence ID" value="HJH49255.1"/>
    <property type="molecule type" value="Genomic_DNA"/>
</dbReference>
<evidence type="ECO:0000259" key="4">
    <source>
        <dbReference type="SMART" id="SM00739"/>
    </source>
</evidence>
<reference evidence="5" key="1">
    <citation type="journal article" date="2021" name="PeerJ">
        <title>Extensive microbial diversity within the chicken gut microbiome revealed by metagenomics and culture.</title>
        <authorList>
            <person name="Gilroy R."/>
            <person name="Ravi A."/>
            <person name="Getino M."/>
            <person name="Pursley I."/>
            <person name="Horton D.L."/>
            <person name="Alikhan N.F."/>
            <person name="Baker D."/>
            <person name="Gharbi K."/>
            <person name="Hall N."/>
            <person name="Watson M."/>
            <person name="Adriaenssens E.M."/>
            <person name="Foster-Nyarko E."/>
            <person name="Jarju S."/>
            <person name="Secka A."/>
            <person name="Antonio M."/>
            <person name="Oren A."/>
            <person name="Chaudhuri R.R."/>
            <person name="La Ragione R."/>
            <person name="Hildebrand F."/>
            <person name="Pallen M.J."/>
        </authorList>
    </citation>
    <scope>NUCLEOTIDE SEQUENCE</scope>
    <source>
        <strain evidence="5">USAMLcec4-12693</strain>
    </source>
</reference>
<organism evidence="5 6">
    <name type="scientific">Merdimonas faecis</name>
    <dbReference type="NCBI Taxonomy" id="1653435"/>
    <lineage>
        <taxon>Bacteria</taxon>
        <taxon>Bacillati</taxon>
        <taxon>Bacillota</taxon>
        <taxon>Clostridia</taxon>
        <taxon>Lachnospirales</taxon>
        <taxon>Lachnospiraceae</taxon>
        <taxon>Merdimonas</taxon>
    </lineage>
</organism>
<keyword evidence="3" id="KW-0804">Transcription</keyword>
<evidence type="ECO:0000256" key="2">
    <source>
        <dbReference type="ARBA" id="ARBA00023015"/>
    </source>
</evidence>
<feature type="domain" description="KOW" evidence="4">
    <location>
        <begin position="114"/>
        <end position="141"/>
    </location>
</feature>
<evidence type="ECO:0000256" key="3">
    <source>
        <dbReference type="ARBA" id="ARBA00023163"/>
    </source>
</evidence>
<name>A0A9D2VWV5_9FIRM</name>
<evidence type="ECO:0000313" key="5">
    <source>
        <dbReference type="EMBL" id="HJH49255.1"/>
    </source>
</evidence>
<proteinExistence type="predicted"/>
<dbReference type="SUPFAM" id="SSF50104">
    <property type="entry name" value="Translation proteins SH3-like domain"/>
    <property type="match status" value="1"/>
</dbReference>
<dbReference type="NCBIfam" id="NF033641">
    <property type="entry name" value="antiterm_LoaP"/>
    <property type="match status" value="1"/>
</dbReference>
<dbReference type="CDD" id="cd06091">
    <property type="entry name" value="KOW_NusG"/>
    <property type="match status" value="1"/>
</dbReference>
<dbReference type="Gene3D" id="2.30.30.30">
    <property type="match status" value="1"/>
</dbReference>
<dbReference type="InterPro" id="IPR014722">
    <property type="entry name" value="Rib_uL2_dom2"/>
</dbReference>
<dbReference type="Pfam" id="PF02357">
    <property type="entry name" value="NusG"/>
    <property type="match status" value="1"/>
</dbReference>
<sequence>MWYVIQVRTGTEEEIQRQCETIIDKSILEKSFVPKYEQERKYQGKWHTELKVLFPGYVFLVSDEKENLFFELKRIMGLTKLLGTGETIVPLTDEEVNFLLRLGGEEQTVEMSEGIIENDRVVVTSGPLKGNEGLIRKIDRHKRKAWLEIEMFGRTVEMQVGLEVVGKR</sequence>
<dbReference type="InterPro" id="IPR036735">
    <property type="entry name" value="NGN_dom_sf"/>
</dbReference>
<keyword evidence="1" id="KW-0889">Transcription antitermination</keyword>
<dbReference type="InterPro" id="IPR006645">
    <property type="entry name" value="NGN-like_dom"/>
</dbReference>
<dbReference type="SUPFAM" id="SSF82679">
    <property type="entry name" value="N-utilization substance G protein NusG, N-terminal domain"/>
    <property type="match status" value="1"/>
</dbReference>
<dbReference type="InterPro" id="IPR047663">
    <property type="entry name" value="Transcription_antiterm_LoaP"/>
</dbReference>
<dbReference type="InterPro" id="IPR043425">
    <property type="entry name" value="NusG-like"/>
</dbReference>
<protein>
    <submittedName>
        <fullName evidence="5">Antiterminator LoaP</fullName>
    </submittedName>
</protein>
<comment type="caution">
    <text evidence="5">The sequence shown here is derived from an EMBL/GenBank/DDBJ whole genome shotgun (WGS) entry which is preliminary data.</text>
</comment>
<dbReference type="PANTHER" id="PTHR30265">
    <property type="entry name" value="RHO-INTERACTING TRANSCRIPTION TERMINATION FACTOR NUSG"/>
    <property type="match status" value="1"/>
</dbReference>
<dbReference type="Pfam" id="PF00467">
    <property type="entry name" value="KOW"/>
    <property type="match status" value="1"/>
</dbReference>
<dbReference type="Proteomes" id="UP000813420">
    <property type="component" value="Unassembled WGS sequence"/>
</dbReference>
<keyword evidence="2" id="KW-0805">Transcription regulation</keyword>
<evidence type="ECO:0000256" key="1">
    <source>
        <dbReference type="ARBA" id="ARBA00022814"/>
    </source>
</evidence>
<gene>
    <name evidence="5" type="primary">loaP</name>
    <name evidence="5" type="ORF">K8V39_03215</name>
</gene>
<dbReference type="PANTHER" id="PTHR30265:SF4">
    <property type="entry name" value="KOW MOTIF FAMILY PROTEIN, EXPRESSED"/>
    <property type="match status" value="1"/>
</dbReference>
<accession>A0A9D2VWV5</accession>